<dbReference type="PANTHER" id="PTHR22893">
    <property type="entry name" value="NADH OXIDOREDUCTASE-RELATED"/>
    <property type="match status" value="1"/>
</dbReference>
<dbReference type="PANTHER" id="PTHR22893:SF91">
    <property type="entry name" value="NADPH DEHYDROGENASE 2-RELATED"/>
    <property type="match status" value="1"/>
</dbReference>
<name>A0A540X6H2_9BACT</name>
<comment type="similarity">
    <text evidence="2">Belongs to the NADH:flavin oxidoreductase/NADH oxidase family.</text>
</comment>
<dbReference type="Gene3D" id="3.20.20.70">
    <property type="entry name" value="Aldolase class I"/>
    <property type="match status" value="1"/>
</dbReference>
<organism evidence="5 6">
    <name type="scientific">Myxococcus llanfairpwllgwyngyllgogerychwyrndrobwllllantysiliogogogochensis</name>
    <dbReference type="NCBI Taxonomy" id="2590453"/>
    <lineage>
        <taxon>Bacteria</taxon>
        <taxon>Pseudomonadati</taxon>
        <taxon>Myxococcota</taxon>
        <taxon>Myxococcia</taxon>
        <taxon>Myxococcales</taxon>
        <taxon>Cystobacterineae</taxon>
        <taxon>Myxococcaceae</taxon>
        <taxon>Myxococcus</taxon>
    </lineage>
</organism>
<dbReference type="EMBL" id="VIFM01000016">
    <property type="protein sequence ID" value="TQF16876.1"/>
    <property type="molecule type" value="Genomic_DNA"/>
</dbReference>
<dbReference type="GO" id="GO:0005829">
    <property type="term" value="C:cytosol"/>
    <property type="evidence" value="ECO:0007669"/>
    <property type="project" value="UniProtKB-ARBA"/>
</dbReference>
<dbReference type="GO" id="GO:0010181">
    <property type="term" value="F:FMN binding"/>
    <property type="evidence" value="ECO:0007669"/>
    <property type="project" value="InterPro"/>
</dbReference>
<evidence type="ECO:0000313" key="5">
    <source>
        <dbReference type="EMBL" id="TQF16876.1"/>
    </source>
</evidence>
<dbReference type="AlphaFoldDB" id="A0A540X6H2"/>
<evidence type="ECO:0000313" key="6">
    <source>
        <dbReference type="Proteomes" id="UP000315369"/>
    </source>
</evidence>
<reference evidence="5 6" key="1">
    <citation type="submission" date="2019-06" db="EMBL/GenBank/DDBJ databases">
        <authorList>
            <person name="Livingstone P."/>
            <person name="Whitworth D."/>
        </authorList>
    </citation>
    <scope>NUCLEOTIDE SEQUENCE [LARGE SCALE GENOMIC DNA]</scope>
    <source>
        <strain evidence="5 6">AM401</strain>
    </source>
</reference>
<sequence length="351" mass="38084">MNLFSSYRLGPTELANRVVMAPMTRSRAPSALPNALMREYYTQRASAGLIITEGIAPSPNALGYARIPGLFTPEQVDGWRAITRSVHEAGGRIFAQLMHVGRIAHPHNLPANARILAPSSVRPEGTMYTDQAGLQPYPSPEAMSEADLRATRDELVQAARNAIAAGFDGVEFHGANGYLLEQFLHPHTNRREDAYGGSAENRARFVVEVVRAVSEAIGAERVAIRLSPYSTYNDLPAHEGVQEQYTVLARELRGLVYVHLIASVEKGFTATADAIRRSFGGPIILNGGFTRDRAQAALDAGRADLIAFGRPFIANPDLVARMKGDAELAAPDFQRLYTPGAEGYVDYPALG</sequence>
<dbReference type="FunFam" id="3.20.20.70:FF:000059">
    <property type="entry name" value="N-ethylmaleimide reductase, FMN-linked"/>
    <property type="match status" value="1"/>
</dbReference>
<dbReference type="GO" id="GO:0016628">
    <property type="term" value="F:oxidoreductase activity, acting on the CH-CH group of donors, NAD or NADP as acceptor"/>
    <property type="evidence" value="ECO:0007669"/>
    <property type="project" value="UniProtKB-ARBA"/>
</dbReference>
<evidence type="ECO:0000256" key="2">
    <source>
        <dbReference type="ARBA" id="ARBA00005979"/>
    </source>
</evidence>
<dbReference type="InterPro" id="IPR013785">
    <property type="entry name" value="Aldolase_TIM"/>
</dbReference>
<dbReference type="Pfam" id="PF00724">
    <property type="entry name" value="Oxidored_FMN"/>
    <property type="match status" value="1"/>
</dbReference>
<keyword evidence="6" id="KW-1185">Reference proteome</keyword>
<dbReference type="InterPro" id="IPR001155">
    <property type="entry name" value="OxRdtase_FMN_N"/>
</dbReference>
<protein>
    <submittedName>
        <fullName evidence="5">Alkene reductase</fullName>
    </submittedName>
</protein>
<comment type="caution">
    <text evidence="5">The sequence shown here is derived from an EMBL/GenBank/DDBJ whole genome shotgun (WGS) entry which is preliminary data.</text>
</comment>
<dbReference type="RefSeq" id="WP_141641482.1">
    <property type="nucleotide sequence ID" value="NZ_VIFM01000016.1"/>
</dbReference>
<dbReference type="CDD" id="cd02933">
    <property type="entry name" value="OYE_like_FMN"/>
    <property type="match status" value="1"/>
</dbReference>
<gene>
    <name evidence="5" type="ORF">FJV41_06230</name>
</gene>
<feature type="domain" description="NADH:flavin oxidoreductase/NADH oxidase N-terminal" evidence="4">
    <location>
        <begin position="3"/>
        <end position="324"/>
    </location>
</feature>
<dbReference type="SUPFAM" id="SSF51395">
    <property type="entry name" value="FMN-linked oxidoreductases"/>
    <property type="match status" value="1"/>
</dbReference>
<comment type="cofactor">
    <cofactor evidence="1">
        <name>FMN</name>
        <dbReference type="ChEBI" id="CHEBI:58210"/>
    </cofactor>
</comment>
<dbReference type="InterPro" id="IPR045247">
    <property type="entry name" value="Oye-like"/>
</dbReference>
<dbReference type="Proteomes" id="UP000315369">
    <property type="component" value="Unassembled WGS sequence"/>
</dbReference>
<dbReference type="OrthoDB" id="9784632at2"/>
<evidence type="ECO:0000259" key="4">
    <source>
        <dbReference type="Pfam" id="PF00724"/>
    </source>
</evidence>
<evidence type="ECO:0000256" key="1">
    <source>
        <dbReference type="ARBA" id="ARBA00001917"/>
    </source>
</evidence>
<proteinExistence type="inferred from homology"/>
<accession>A0A540X6H2</accession>
<evidence type="ECO:0000256" key="3">
    <source>
        <dbReference type="ARBA" id="ARBA00023002"/>
    </source>
</evidence>
<keyword evidence="3" id="KW-0560">Oxidoreductase</keyword>